<dbReference type="AlphaFoldDB" id="A0A7T8KFU1"/>
<name>A0A7T8KFU1_CALRO</name>
<evidence type="ECO:0000313" key="3">
    <source>
        <dbReference type="Proteomes" id="UP000595437"/>
    </source>
</evidence>
<accession>A0A7T8KFU1</accession>
<protein>
    <submittedName>
        <fullName evidence="2">Uncharacterized protein</fullName>
    </submittedName>
</protein>
<feature type="region of interest" description="Disordered" evidence="1">
    <location>
        <begin position="1"/>
        <end position="25"/>
    </location>
</feature>
<keyword evidence="3" id="KW-1185">Reference proteome</keyword>
<evidence type="ECO:0000256" key="1">
    <source>
        <dbReference type="SAM" id="MobiDB-lite"/>
    </source>
</evidence>
<gene>
    <name evidence="2" type="ORF">FKW44_008217</name>
</gene>
<dbReference type="EMBL" id="CP045894">
    <property type="protein sequence ID" value="QQP55124.1"/>
    <property type="molecule type" value="Genomic_DNA"/>
</dbReference>
<evidence type="ECO:0000313" key="2">
    <source>
        <dbReference type="EMBL" id="QQP55124.1"/>
    </source>
</evidence>
<proteinExistence type="predicted"/>
<reference evidence="3" key="1">
    <citation type="submission" date="2021-01" db="EMBL/GenBank/DDBJ databases">
        <title>Caligus Genome Assembly.</title>
        <authorList>
            <person name="Gallardo-Escarate C."/>
        </authorList>
    </citation>
    <scope>NUCLEOTIDE SEQUENCE [LARGE SCALE GENOMIC DNA]</scope>
</reference>
<feature type="non-terminal residue" evidence="2">
    <location>
        <position position="51"/>
    </location>
</feature>
<organism evidence="2 3">
    <name type="scientific">Caligus rogercresseyi</name>
    <name type="common">Sea louse</name>
    <dbReference type="NCBI Taxonomy" id="217165"/>
    <lineage>
        <taxon>Eukaryota</taxon>
        <taxon>Metazoa</taxon>
        <taxon>Ecdysozoa</taxon>
        <taxon>Arthropoda</taxon>
        <taxon>Crustacea</taxon>
        <taxon>Multicrustacea</taxon>
        <taxon>Hexanauplia</taxon>
        <taxon>Copepoda</taxon>
        <taxon>Siphonostomatoida</taxon>
        <taxon>Caligidae</taxon>
        <taxon>Caligus</taxon>
    </lineage>
</organism>
<sequence length="51" mass="5801">MKPAAQLRSTPLNSAQSRSTPLNYAQSRSTTLKHISFSFFKYKSTTKYSNQ</sequence>
<feature type="compositionally biased region" description="Polar residues" evidence="1">
    <location>
        <begin position="7"/>
        <end position="25"/>
    </location>
</feature>
<dbReference type="Proteomes" id="UP000595437">
    <property type="component" value="Chromosome 5"/>
</dbReference>